<accession>A0A9P1IF71</accession>
<name>A0A9P1IF71_9PELO</name>
<dbReference type="OrthoDB" id="6515316at2759"/>
<reference evidence="3" key="1">
    <citation type="submission" date="2022-11" db="EMBL/GenBank/DDBJ databases">
        <authorList>
            <person name="Kikuchi T."/>
        </authorList>
    </citation>
    <scope>NUCLEOTIDE SEQUENCE</scope>
    <source>
        <strain evidence="3">PS1010</strain>
    </source>
</reference>
<dbReference type="Proteomes" id="UP001152747">
    <property type="component" value="Unassembled WGS sequence"/>
</dbReference>
<dbReference type="AlphaFoldDB" id="A0A9P1IF71"/>
<dbReference type="SMART" id="SM00355">
    <property type="entry name" value="ZnF_C2H2"/>
    <property type="match status" value="3"/>
</dbReference>
<organism evidence="3 4">
    <name type="scientific">Caenorhabditis angaria</name>
    <dbReference type="NCBI Taxonomy" id="860376"/>
    <lineage>
        <taxon>Eukaryota</taxon>
        <taxon>Metazoa</taxon>
        <taxon>Ecdysozoa</taxon>
        <taxon>Nematoda</taxon>
        <taxon>Chromadorea</taxon>
        <taxon>Rhabditida</taxon>
        <taxon>Rhabditina</taxon>
        <taxon>Rhabditomorpha</taxon>
        <taxon>Rhabditoidea</taxon>
        <taxon>Rhabditidae</taxon>
        <taxon>Peloderinae</taxon>
        <taxon>Caenorhabditis</taxon>
    </lineage>
</organism>
<proteinExistence type="predicted"/>
<dbReference type="InterPro" id="IPR013087">
    <property type="entry name" value="Znf_C2H2_type"/>
</dbReference>
<gene>
    <name evidence="3" type="ORF">CAMP_LOCUS6851</name>
</gene>
<evidence type="ECO:0000259" key="2">
    <source>
        <dbReference type="PROSITE" id="PS00028"/>
    </source>
</evidence>
<feature type="compositionally biased region" description="Basic residues" evidence="1">
    <location>
        <begin position="263"/>
        <end position="276"/>
    </location>
</feature>
<feature type="domain" description="C2H2-type" evidence="2">
    <location>
        <begin position="62"/>
        <end position="85"/>
    </location>
</feature>
<dbReference type="PANTHER" id="PTHR33936:SF24">
    <property type="entry name" value="C2H2-TYPE DOMAIN-CONTAINING PROTEIN"/>
    <property type="match status" value="1"/>
</dbReference>
<feature type="domain" description="C2H2-type" evidence="2">
    <location>
        <begin position="130"/>
        <end position="153"/>
    </location>
</feature>
<dbReference type="EMBL" id="CANHGI010000003">
    <property type="protein sequence ID" value="CAI5444214.1"/>
    <property type="molecule type" value="Genomic_DNA"/>
</dbReference>
<dbReference type="InterPro" id="IPR052797">
    <property type="entry name" value="RegFact_GeneExpr_CellDeath"/>
</dbReference>
<keyword evidence="4" id="KW-1185">Reference proteome</keyword>
<sequence>MEFSVVKKIACPVEQCGHFGRTDNIRKHLISVHRYSEAQMQEFSNSIVYSRAKSRASGVWKCPRAGCENLCNTQQGTIKHIKLKHPGEEEELIPKINFDKTPRQEIKVVQRILRRHSNPSREPREFRYKCPFEGCTDTVTSRIILVYHAREKHTTPDKKFILQRECFESEDDFKTWFTARKLETNAKFCTRRSNSDGMKRMINYVCSSEGHYKPRNEPKFTCKTLDGKNCTAFVNVTVHEESGAHSVIACFTHTDHAVKPKYVRKKSTKPRKSRAKPKLENPKVEQVPVTFQNNLDIDPDVYDGEEEIEYNQEDQDLAQDLAQNPYSNEIDQNLEYVKSTLGHIDEFIEKLKMGAEKNEEILNISRKLQGYVNEIVDVANQYLTAKEIEQVEQHIEEEDVLNEQVPKVSSFCQLCRLPVSPYENLIKTMDSWHNCYNCGVRVHEKCFMITGKDECRSCQYGMYVKILDA</sequence>
<evidence type="ECO:0000313" key="3">
    <source>
        <dbReference type="EMBL" id="CAI5444214.1"/>
    </source>
</evidence>
<protein>
    <recommendedName>
        <fullName evidence="2">C2H2-type domain-containing protein</fullName>
    </recommendedName>
</protein>
<evidence type="ECO:0000256" key="1">
    <source>
        <dbReference type="SAM" id="MobiDB-lite"/>
    </source>
</evidence>
<feature type="region of interest" description="Disordered" evidence="1">
    <location>
        <begin position="263"/>
        <end position="282"/>
    </location>
</feature>
<dbReference type="PROSITE" id="PS00028">
    <property type="entry name" value="ZINC_FINGER_C2H2_1"/>
    <property type="match status" value="2"/>
</dbReference>
<evidence type="ECO:0000313" key="4">
    <source>
        <dbReference type="Proteomes" id="UP001152747"/>
    </source>
</evidence>
<comment type="caution">
    <text evidence="3">The sequence shown here is derived from an EMBL/GenBank/DDBJ whole genome shotgun (WGS) entry which is preliminary data.</text>
</comment>
<dbReference type="PANTHER" id="PTHR33936">
    <property type="entry name" value="PROTEIN CBG17840"/>
    <property type="match status" value="1"/>
</dbReference>